<feature type="region of interest" description="Disordered" evidence="1">
    <location>
        <begin position="80"/>
        <end position="111"/>
    </location>
</feature>
<organism evidence="2 3">
    <name type="scientific">Lates japonicus</name>
    <name type="common">Japanese lates</name>
    <dbReference type="NCBI Taxonomy" id="270547"/>
    <lineage>
        <taxon>Eukaryota</taxon>
        <taxon>Metazoa</taxon>
        <taxon>Chordata</taxon>
        <taxon>Craniata</taxon>
        <taxon>Vertebrata</taxon>
        <taxon>Euteleostomi</taxon>
        <taxon>Actinopterygii</taxon>
        <taxon>Neopterygii</taxon>
        <taxon>Teleostei</taxon>
        <taxon>Neoteleostei</taxon>
        <taxon>Acanthomorphata</taxon>
        <taxon>Carangaria</taxon>
        <taxon>Carangaria incertae sedis</taxon>
        <taxon>Centropomidae</taxon>
        <taxon>Lates</taxon>
    </lineage>
</organism>
<keyword evidence="3" id="KW-1185">Reference proteome</keyword>
<reference evidence="2" key="1">
    <citation type="submission" date="2022-08" db="EMBL/GenBank/DDBJ databases">
        <title>Genome sequencing of akame (Lates japonicus).</title>
        <authorList>
            <person name="Hashiguchi Y."/>
            <person name="Takahashi H."/>
        </authorList>
    </citation>
    <scope>NUCLEOTIDE SEQUENCE</scope>
    <source>
        <strain evidence="2">Kochi</strain>
    </source>
</reference>
<dbReference type="AlphaFoldDB" id="A0AAD3RLP6"/>
<dbReference type="Proteomes" id="UP001279410">
    <property type="component" value="Unassembled WGS sequence"/>
</dbReference>
<evidence type="ECO:0000313" key="2">
    <source>
        <dbReference type="EMBL" id="GLD73728.1"/>
    </source>
</evidence>
<dbReference type="EMBL" id="BRZM01001776">
    <property type="protein sequence ID" value="GLD73728.1"/>
    <property type="molecule type" value="Genomic_DNA"/>
</dbReference>
<evidence type="ECO:0000313" key="3">
    <source>
        <dbReference type="Proteomes" id="UP001279410"/>
    </source>
</evidence>
<evidence type="ECO:0000256" key="1">
    <source>
        <dbReference type="SAM" id="MobiDB-lite"/>
    </source>
</evidence>
<proteinExistence type="predicted"/>
<protein>
    <submittedName>
        <fullName evidence="2">Transcription factor COE2 isoform X1</fullName>
    </submittedName>
</protein>
<gene>
    <name evidence="2" type="ORF">AKAME5_002505300</name>
</gene>
<accession>A0AAD3RLP6</accession>
<name>A0AAD3RLP6_LATJO</name>
<comment type="caution">
    <text evidence="2">The sequence shown here is derived from an EMBL/GenBank/DDBJ whole genome shotgun (WGS) entry which is preliminary data.</text>
</comment>
<feature type="non-terminal residue" evidence="2">
    <location>
        <position position="1"/>
    </location>
</feature>
<sequence length="111" mass="11856">MRIRHVAETQQLIPGTLQAALPSVSCRPCRAHRPTGSVMGLGLLPSQLGVSIGEPGQSSQGIEREPFTFKLQQFVSSRGAHQLHLSSQASGAEDDRVPVGMSPKDQAQESL</sequence>